<keyword evidence="1" id="KW-1185">Reference proteome</keyword>
<dbReference type="Proteomes" id="UP000887569">
    <property type="component" value="Unplaced"/>
</dbReference>
<reference evidence="2" key="1">
    <citation type="submission" date="2022-11" db="UniProtKB">
        <authorList>
            <consortium name="WormBaseParasite"/>
        </authorList>
    </citation>
    <scope>IDENTIFICATION</scope>
</reference>
<sequence>MLADIDYSNQMTAAKRLQTRRTMHKQRIVN</sequence>
<protein>
    <submittedName>
        <fullName evidence="2">Membrane protein BRI3</fullName>
    </submittedName>
</protein>
<dbReference type="AlphaFoldDB" id="A0A915BCA5"/>
<organism evidence="1 2">
    <name type="scientific">Parascaris univalens</name>
    <name type="common">Nematode worm</name>
    <dbReference type="NCBI Taxonomy" id="6257"/>
    <lineage>
        <taxon>Eukaryota</taxon>
        <taxon>Metazoa</taxon>
        <taxon>Ecdysozoa</taxon>
        <taxon>Nematoda</taxon>
        <taxon>Chromadorea</taxon>
        <taxon>Rhabditida</taxon>
        <taxon>Spirurina</taxon>
        <taxon>Ascaridomorpha</taxon>
        <taxon>Ascaridoidea</taxon>
        <taxon>Ascarididae</taxon>
        <taxon>Parascaris</taxon>
    </lineage>
</organism>
<accession>A0A915BCA5</accession>
<evidence type="ECO:0000313" key="1">
    <source>
        <dbReference type="Proteomes" id="UP000887569"/>
    </source>
</evidence>
<dbReference type="WBParaSite" id="PgR034_g022_t01">
    <property type="protein sequence ID" value="PgR034_g022_t01"/>
    <property type="gene ID" value="PgR034_g022"/>
</dbReference>
<evidence type="ECO:0000313" key="2">
    <source>
        <dbReference type="WBParaSite" id="PgR034_g022_t01"/>
    </source>
</evidence>
<proteinExistence type="predicted"/>
<name>A0A915BCA5_PARUN</name>